<sequence length="672" mass="72013">MAVEATMMGLFLLLAATLVVLLISSRIHLPTIIGFFVTGILIGPSCLHLFTYDQVSLVAEFGLILLMFTIGLEISLKNLLAMKRLVLIAGGVQILLTTFVVWLILNAAGIASGTALLIGFMVASSSTAIVLNIYQNNGQIDTRHGKLILAILISQDIAVIPIMLLLPVIAGVGGDVVSSLMTLGTDIVALVVVLGIALVVVPRILDVVAGRRNRELFIISVVTICIGVAWILSLVGVSTSLGAFLAGVAIAGSEYNHEVIGIIMPIRDLMTSVFFISVGMMLSLAFMLENILFILAIVAVLFLGKTVITTAAGLLAGTSAGTAVTCGVGLAHIGEFSFVLGAAGLSLGLLNSTIYQVFLAVAILSMTIAPFAVDAAPKVSRMAICSPLFGRHCSPKTGEGEMTAETDAGEEHEYVIVVGFGPAGKYVVRALKRVERDYIILEMNPETVAAERAKGENIAYGDASLEPILRYAGIEQAKTLVITIPDSAAVRGIVSTTRRMNPRTTIITRTRYTGESPTLFKIGVDEVIADEREAGLALTRRVFANENVPAKDLDQYVREVRAEIFSEREEAMAQKAEESRMRRLSATLEPAAKTEFIHVPVHPESEAAGKMLSELHLRKRFHVSIVSLRRESGEVILTPDGTTVLMPHDMVLLSGSREDVSAVQRLFGKKQK</sequence>
<gene>
    <name evidence="10" type="ORF">O0S10_02880</name>
</gene>
<keyword evidence="4 7" id="KW-0812">Transmembrane</keyword>
<keyword evidence="3" id="KW-0813">Transport</keyword>
<evidence type="ECO:0000256" key="4">
    <source>
        <dbReference type="ARBA" id="ARBA00022692"/>
    </source>
</evidence>
<feature type="transmembrane region" description="Helical" evidence="7">
    <location>
        <begin position="85"/>
        <end position="105"/>
    </location>
</feature>
<dbReference type="SUPFAM" id="SSF51735">
    <property type="entry name" value="NAD(P)-binding Rossmann-fold domains"/>
    <property type="match status" value="1"/>
</dbReference>
<keyword evidence="6 7" id="KW-0472">Membrane</keyword>
<dbReference type="InterPro" id="IPR006153">
    <property type="entry name" value="Cation/H_exchanger_TM"/>
</dbReference>
<evidence type="ECO:0000256" key="5">
    <source>
        <dbReference type="ARBA" id="ARBA00022989"/>
    </source>
</evidence>
<dbReference type="InterPro" id="IPR003148">
    <property type="entry name" value="RCK_N"/>
</dbReference>
<dbReference type="PANTHER" id="PTHR42751">
    <property type="entry name" value="SODIUM/HYDROGEN EXCHANGER FAMILY/TRKA DOMAIN PROTEIN"/>
    <property type="match status" value="1"/>
</dbReference>
<keyword evidence="11" id="KW-1185">Reference proteome</keyword>
<comment type="subcellular location">
    <subcellularLocation>
        <location evidence="1">Membrane</location>
        <topology evidence="1">Multi-pass membrane protein</topology>
    </subcellularLocation>
</comment>
<feature type="transmembrane region" description="Helical" evidence="7">
    <location>
        <begin position="6"/>
        <end position="24"/>
    </location>
</feature>
<dbReference type="InterPro" id="IPR006037">
    <property type="entry name" value="RCK_C"/>
</dbReference>
<dbReference type="Proteomes" id="UP001141422">
    <property type="component" value="Unassembled WGS sequence"/>
</dbReference>
<dbReference type="Gene3D" id="3.40.50.720">
    <property type="entry name" value="NAD(P)-binding Rossmann-like Domain"/>
    <property type="match status" value="1"/>
</dbReference>
<dbReference type="Gene3D" id="1.20.1530.20">
    <property type="match status" value="1"/>
</dbReference>
<evidence type="ECO:0000256" key="2">
    <source>
        <dbReference type="ARBA" id="ARBA00005551"/>
    </source>
</evidence>
<dbReference type="Pfam" id="PF00999">
    <property type="entry name" value="Na_H_Exchanger"/>
    <property type="match status" value="1"/>
</dbReference>
<feature type="transmembrane region" description="Helical" evidence="7">
    <location>
        <begin position="57"/>
        <end position="76"/>
    </location>
</feature>
<evidence type="ECO:0000259" key="9">
    <source>
        <dbReference type="PROSITE" id="PS51202"/>
    </source>
</evidence>
<feature type="transmembrane region" description="Helical" evidence="7">
    <location>
        <begin position="31"/>
        <end position="51"/>
    </location>
</feature>
<dbReference type="PANTHER" id="PTHR42751:SF3">
    <property type="entry name" value="SODIUM_GLUTAMATE SYMPORTER"/>
    <property type="match status" value="1"/>
</dbReference>
<dbReference type="InterPro" id="IPR038770">
    <property type="entry name" value="Na+/solute_symporter_sf"/>
</dbReference>
<feature type="transmembrane region" description="Helical" evidence="7">
    <location>
        <begin position="187"/>
        <end position="205"/>
    </location>
</feature>
<feature type="transmembrane region" description="Helical" evidence="7">
    <location>
        <begin position="146"/>
        <end position="167"/>
    </location>
</feature>
<dbReference type="PROSITE" id="PS51201">
    <property type="entry name" value="RCK_N"/>
    <property type="match status" value="1"/>
</dbReference>
<feature type="domain" description="RCK C-terminal" evidence="9">
    <location>
        <begin position="583"/>
        <end position="669"/>
    </location>
</feature>
<comment type="similarity">
    <text evidence="2">Belongs to the monovalent cation:proton antiporter 2 (CPA2) transporter (TC 2.A.37) family.</text>
</comment>
<name>A0ABT4IEK4_9EURY</name>
<dbReference type="RefSeq" id="WP_268924396.1">
    <property type="nucleotide sequence ID" value="NZ_JAPTGB010000004.1"/>
</dbReference>
<feature type="transmembrane region" description="Helical" evidence="7">
    <location>
        <begin position="217"/>
        <end position="250"/>
    </location>
</feature>
<dbReference type="Pfam" id="PF02254">
    <property type="entry name" value="TrkA_N"/>
    <property type="match status" value="1"/>
</dbReference>
<evidence type="ECO:0000256" key="6">
    <source>
        <dbReference type="ARBA" id="ARBA00023136"/>
    </source>
</evidence>
<feature type="transmembrane region" description="Helical" evidence="7">
    <location>
        <begin position="270"/>
        <end position="303"/>
    </location>
</feature>
<feature type="transmembrane region" description="Helical" evidence="7">
    <location>
        <begin position="353"/>
        <end position="373"/>
    </location>
</feature>
<dbReference type="Gene3D" id="3.30.70.1450">
    <property type="entry name" value="Regulator of K+ conductance, C-terminal domain"/>
    <property type="match status" value="1"/>
</dbReference>
<evidence type="ECO:0000259" key="8">
    <source>
        <dbReference type="PROSITE" id="PS51201"/>
    </source>
</evidence>
<evidence type="ECO:0000256" key="7">
    <source>
        <dbReference type="SAM" id="Phobius"/>
    </source>
</evidence>
<evidence type="ECO:0000256" key="1">
    <source>
        <dbReference type="ARBA" id="ARBA00004141"/>
    </source>
</evidence>
<proteinExistence type="inferred from homology"/>
<dbReference type="PROSITE" id="PS51202">
    <property type="entry name" value="RCK_C"/>
    <property type="match status" value="1"/>
</dbReference>
<dbReference type="InterPro" id="IPR036291">
    <property type="entry name" value="NAD(P)-bd_dom_sf"/>
</dbReference>
<organism evidence="10 11">
    <name type="scientific">Methanocorpusculum petauri</name>
    <dbReference type="NCBI Taxonomy" id="3002863"/>
    <lineage>
        <taxon>Archaea</taxon>
        <taxon>Methanobacteriati</taxon>
        <taxon>Methanobacteriota</taxon>
        <taxon>Stenosarchaea group</taxon>
        <taxon>Methanomicrobia</taxon>
        <taxon>Methanomicrobiales</taxon>
        <taxon>Methanocorpusculaceae</taxon>
        <taxon>Methanocorpusculum</taxon>
    </lineage>
</organism>
<dbReference type="EMBL" id="JAPTGB010000004">
    <property type="protein sequence ID" value="MCZ0860174.1"/>
    <property type="molecule type" value="Genomic_DNA"/>
</dbReference>
<dbReference type="SUPFAM" id="SSF116726">
    <property type="entry name" value="TrkA C-terminal domain-like"/>
    <property type="match status" value="1"/>
</dbReference>
<protein>
    <submittedName>
        <fullName evidence="10">Cation:proton antiporter</fullName>
    </submittedName>
</protein>
<accession>A0ABT4IEK4</accession>
<evidence type="ECO:0000256" key="3">
    <source>
        <dbReference type="ARBA" id="ARBA00022448"/>
    </source>
</evidence>
<evidence type="ECO:0000313" key="10">
    <source>
        <dbReference type="EMBL" id="MCZ0860174.1"/>
    </source>
</evidence>
<comment type="caution">
    <text evidence="10">The sequence shown here is derived from an EMBL/GenBank/DDBJ whole genome shotgun (WGS) entry which is preliminary data.</text>
</comment>
<reference evidence="10" key="1">
    <citation type="submission" date="2022-12" db="EMBL/GenBank/DDBJ databases">
        <title>Isolation and characterisation of novel Methanocorpusculum spp. from native Australian herbivores indicates the genus is ancestrally host-associated.</title>
        <authorList>
            <person name="Volmer J.G."/>
            <person name="Soo R.M."/>
            <person name="Evans P.N."/>
            <person name="Hoedt E.C."/>
            <person name="Astorga Alsina A.L."/>
            <person name="Woodcroft B.J."/>
            <person name="Tyson G.W."/>
            <person name="Hugenholtz P."/>
            <person name="Morrison M."/>
        </authorList>
    </citation>
    <scope>NUCLEOTIDE SEQUENCE</scope>
    <source>
        <strain evidence="10">MG</strain>
    </source>
</reference>
<feature type="domain" description="RCK N-terminal" evidence="8">
    <location>
        <begin position="412"/>
        <end position="528"/>
    </location>
</feature>
<keyword evidence="5 7" id="KW-1133">Transmembrane helix</keyword>
<dbReference type="InterPro" id="IPR036721">
    <property type="entry name" value="RCK_C_sf"/>
</dbReference>
<feature type="transmembrane region" description="Helical" evidence="7">
    <location>
        <begin position="111"/>
        <end position="134"/>
    </location>
</feature>
<evidence type="ECO:0000313" key="11">
    <source>
        <dbReference type="Proteomes" id="UP001141422"/>
    </source>
</evidence>
<dbReference type="Pfam" id="PF02080">
    <property type="entry name" value="TrkA_C"/>
    <property type="match status" value="1"/>
</dbReference>